<evidence type="ECO:0000313" key="4">
    <source>
        <dbReference type="EMBL" id="ODV69010.1"/>
    </source>
</evidence>
<dbReference type="AlphaFoldDB" id="A0A1E4RP12"/>
<dbReference type="PANTHER" id="PTHR43016:SF16">
    <property type="entry name" value="METALLOPROTEASE, PUTATIVE (AFU_ORTHOLOGUE AFUA_4G07610)-RELATED"/>
    <property type="match status" value="1"/>
</dbReference>
<evidence type="ECO:0008006" key="6">
    <source>
        <dbReference type="Google" id="ProtNLM"/>
    </source>
</evidence>
<dbReference type="InterPro" id="IPR007863">
    <property type="entry name" value="Peptidase_M16_C"/>
</dbReference>
<dbReference type="InterPro" id="IPR011249">
    <property type="entry name" value="Metalloenz_LuxS/M16"/>
</dbReference>
<dbReference type="InterPro" id="IPR011765">
    <property type="entry name" value="Pept_M16_N"/>
</dbReference>
<feature type="region of interest" description="Disordered" evidence="1">
    <location>
        <begin position="1016"/>
        <end position="1061"/>
    </location>
</feature>
<organism evidence="4 5">
    <name type="scientific">Hyphopichia burtonii NRRL Y-1933</name>
    <dbReference type="NCBI Taxonomy" id="984485"/>
    <lineage>
        <taxon>Eukaryota</taxon>
        <taxon>Fungi</taxon>
        <taxon>Dikarya</taxon>
        <taxon>Ascomycota</taxon>
        <taxon>Saccharomycotina</taxon>
        <taxon>Pichiomycetes</taxon>
        <taxon>Debaryomycetaceae</taxon>
        <taxon>Hyphopichia</taxon>
    </lineage>
</organism>
<evidence type="ECO:0000313" key="5">
    <source>
        <dbReference type="Proteomes" id="UP000095085"/>
    </source>
</evidence>
<dbReference type="SUPFAM" id="SSF63411">
    <property type="entry name" value="LuxS/MPP-like metallohydrolase"/>
    <property type="match status" value="4"/>
</dbReference>
<evidence type="ECO:0000259" key="3">
    <source>
        <dbReference type="Pfam" id="PF05193"/>
    </source>
</evidence>
<dbReference type="Proteomes" id="UP000095085">
    <property type="component" value="Unassembled WGS sequence"/>
</dbReference>
<reference evidence="5" key="1">
    <citation type="submission" date="2016-05" db="EMBL/GenBank/DDBJ databases">
        <title>Comparative genomics of biotechnologically important yeasts.</title>
        <authorList>
            <consortium name="DOE Joint Genome Institute"/>
            <person name="Riley R."/>
            <person name="Haridas S."/>
            <person name="Wolfe K.H."/>
            <person name="Lopes M.R."/>
            <person name="Hittinger C.T."/>
            <person name="Goker M."/>
            <person name="Salamov A."/>
            <person name="Wisecaver J."/>
            <person name="Long T.M."/>
            <person name="Aerts A.L."/>
            <person name="Barry K."/>
            <person name="Choi C."/>
            <person name="Clum A."/>
            <person name="Coughlan A.Y."/>
            <person name="Deshpande S."/>
            <person name="Douglass A.P."/>
            <person name="Hanson S.J."/>
            <person name="Klenk H.-P."/>
            <person name="Labutti K."/>
            <person name="Lapidus A."/>
            <person name="Lindquist E."/>
            <person name="Lipzen A."/>
            <person name="Meier-Kolthoff J.P."/>
            <person name="Ohm R.A."/>
            <person name="Otillar R.P."/>
            <person name="Pangilinan J."/>
            <person name="Peng Y."/>
            <person name="Rokas A."/>
            <person name="Rosa C.A."/>
            <person name="Scheuner C."/>
            <person name="Sibirny A.A."/>
            <person name="Slot J.C."/>
            <person name="Stielow J.B."/>
            <person name="Sun H."/>
            <person name="Kurtzman C.P."/>
            <person name="Blackwell M."/>
            <person name="Grigoriev I.V."/>
            <person name="Jeffries T.W."/>
        </authorList>
    </citation>
    <scope>NUCLEOTIDE SEQUENCE [LARGE SCALE GENOMIC DNA]</scope>
    <source>
        <strain evidence="5">NRRL Y-1933</strain>
    </source>
</reference>
<name>A0A1E4RP12_9ASCO</name>
<dbReference type="OrthoDB" id="4953at2759"/>
<proteinExistence type="predicted"/>
<evidence type="ECO:0000259" key="2">
    <source>
        <dbReference type="Pfam" id="PF00675"/>
    </source>
</evidence>
<dbReference type="EMBL" id="KV454539">
    <property type="protein sequence ID" value="ODV69010.1"/>
    <property type="molecule type" value="Genomic_DNA"/>
</dbReference>
<dbReference type="PANTHER" id="PTHR43016">
    <property type="entry name" value="PRESEQUENCE PROTEASE"/>
    <property type="match status" value="1"/>
</dbReference>
<dbReference type="STRING" id="984485.A0A1E4RP12"/>
<evidence type="ECO:0000256" key="1">
    <source>
        <dbReference type="SAM" id="MobiDB-lite"/>
    </source>
</evidence>
<dbReference type="GO" id="GO:0046872">
    <property type="term" value="F:metal ion binding"/>
    <property type="evidence" value="ECO:0007669"/>
    <property type="project" value="InterPro"/>
</dbReference>
<dbReference type="Pfam" id="PF05193">
    <property type="entry name" value="Peptidase_M16_C"/>
    <property type="match status" value="1"/>
</dbReference>
<dbReference type="GeneID" id="30994142"/>
<gene>
    <name evidence="4" type="ORF">HYPBUDRAFT_135943</name>
</gene>
<dbReference type="FunFam" id="3.30.830.10:FF:000015">
    <property type="entry name" value="Putative zinc metalloprotease"/>
    <property type="match status" value="1"/>
</dbReference>
<dbReference type="Gene3D" id="3.30.830.10">
    <property type="entry name" value="Metalloenzyme, LuxS/M16 peptidase-like"/>
    <property type="match status" value="4"/>
</dbReference>
<keyword evidence="5" id="KW-1185">Reference proteome</keyword>
<protein>
    <recommendedName>
        <fullName evidence="6">Zinc metalloprotease</fullName>
    </recommendedName>
</protein>
<dbReference type="Pfam" id="PF00675">
    <property type="entry name" value="Peptidase_M16"/>
    <property type="match status" value="1"/>
</dbReference>
<feature type="domain" description="Peptidase M16 C-terminal" evidence="3">
    <location>
        <begin position="193"/>
        <end position="330"/>
    </location>
</feature>
<sequence>MPSSFVKYSSFDVDYAPAKVTKWRSERTGLQLVYINQPSPIVNGYFAVATEIPDDSGCPHTLEHLIFMGSKKYPYKGLLDTLGNRLFSTTNAWTSVDQTVYTLTSAGWDGFKALLPVYLDHLLSPTLTDEACLTEVYHVDGKGKEKGVVFSEMQGIESQSWFVTFLNMQRKLYAKDSGYSSETGGLMSELRHLTNDQIKEFHKSSYRPDNLCIIITGFVDESELLNIVSGFDSELDPLPSTPNKRPFLDSKHDEPLSSTIIEEVEFPEKDESMGEIVISWIGPRSDDMLVNLAVDMIGAYFSDSPISFFNKHLVEIENPLANEIDYNTDDYVRTTMNFSIGSIPTEHLKLVDTKVKDIIKEHTTVDNFDLNYMKQILHQQKLKFVSSTERSAQIFANVSINEFIYGNKDGKDLERWLKSLEDFEALEKWSSEDWTSLIKKYFVENHSATILGKPSSKLNKSLKQQNKDFLRQTKEKFGEEGLKNLQEKFDHAQEVNNKSIPEDIIKLFDRPDPAKIQFIDTDSFKAGSNTLDFPLYKSDDEFNQILSNDTPTGFPLSFHFEHYKSQFTTVHLILSSTTVDKELLKYMSVLEEIFGLSVQTPDGQYIPYNDVISQINNDLIEFQLDNGFDGQFYELINVKVKFENQNYAKAIDWVLKILKYSVFEESRVKVIIEKIINSLPEKKRNGELMMYSSQLRTLYTDDSIRKAQDSINTESFYKELLTKIENGQFKDIENDLNRLRSQLFNLDNIKVVVIGNAKALPQPISTWTRFVEAYNSDSTNNKKGLDFVSNLPRAFEFHSDIGEACKQRAYITTVSSTESSYLAACTPIPKDYFNKDIYSISLACEFLRALEGPLYRGIRGTGLAYGASVRQTVETGYLSFSIYRGADVQQAWIAGKKAIEDYANGTQKIEQLDLQSSIAGIVNGVAEAESNAYDAAAGKFNDDILKKRGPNFIYKFIDKLNQVTTEDVVYVLKKYFIPLFSPESSLLFACVPPTKSDGFTKFLQETGYQVSVEEIGAGEPGEEAGGCCSGDDHDHSGEEDSGSETDSDSESDSDSEIEEAD</sequence>
<dbReference type="FunFam" id="3.30.830.10:FF:000031">
    <property type="entry name" value="Putative zinc metalloprotease"/>
    <property type="match status" value="1"/>
</dbReference>
<dbReference type="RefSeq" id="XP_020078077.1">
    <property type="nucleotide sequence ID" value="XM_020219592.1"/>
</dbReference>
<feature type="compositionally biased region" description="Acidic residues" evidence="1">
    <location>
        <begin position="1039"/>
        <end position="1061"/>
    </location>
</feature>
<feature type="domain" description="Peptidase M16 N-terminal" evidence="2">
    <location>
        <begin position="51"/>
        <end position="136"/>
    </location>
</feature>
<accession>A0A1E4RP12</accession>